<reference evidence="1 2" key="1">
    <citation type="submission" date="2019-10" db="EMBL/GenBank/DDBJ databases">
        <authorList>
            <person name="Karimi E."/>
        </authorList>
    </citation>
    <scope>NUCLEOTIDE SEQUENCE [LARGE SCALE GENOMIC DNA]</scope>
    <source>
        <strain evidence="1">Sphingobacterium sp. 8BC</strain>
    </source>
</reference>
<sequence>MHNQRKPFRLDKHQITQKKVYFIKNDKNRVITLFCTAIEARCYSN</sequence>
<dbReference type="Proteomes" id="UP000432350">
    <property type="component" value="Unassembled WGS sequence"/>
</dbReference>
<organism evidence="1 2">
    <name type="scientific">Sphingobacterium multivorum</name>
    <dbReference type="NCBI Taxonomy" id="28454"/>
    <lineage>
        <taxon>Bacteria</taxon>
        <taxon>Pseudomonadati</taxon>
        <taxon>Bacteroidota</taxon>
        <taxon>Sphingobacteriia</taxon>
        <taxon>Sphingobacteriales</taxon>
        <taxon>Sphingobacteriaceae</taxon>
        <taxon>Sphingobacterium</taxon>
    </lineage>
</organism>
<proteinExistence type="predicted"/>
<dbReference type="EMBL" id="CABWMV010000026">
    <property type="protein sequence ID" value="VXD06429.1"/>
    <property type="molecule type" value="Genomic_DNA"/>
</dbReference>
<accession>A0A654DKE3</accession>
<protein>
    <submittedName>
        <fullName evidence="1">Uncharacterized protein</fullName>
    </submittedName>
</protein>
<dbReference type="AlphaFoldDB" id="A0A654DKE3"/>
<evidence type="ECO:0000313" key="1">
    <source>
        <dbReference type="EMBL" id="VXD06429.1"/>
    </source>
</evidence>
<name>A0A654DKE3_SPHMU</name>
<gene>
    <name evidence="1" type="ORF">SPHINGO8BC_70014</name>
</gene>
<evidence type="ECO:0000313" key="2">
    <source>
        <dbReference type="Proteomes" id="UP000432350"/>
    </source>
</evidence>